<feature type="domain" description="Glucose-methanol-choline oxidoreductase N-terminal" evidence="6">
    <location>
        <begin position="305"/>
        <end position="319"/>
    </location>
</feature>
<evidence type="ECO:0000256" key="2">
    <source>
        <dbReference type="ARBA" id="ARBA00023180"/>
    </source>
</evidence>
<dbReference type="InterPro" id="IPR000172">
    <property type="entry name" value="GMC_OxRdtase_N"/>
</dbReference>
<keyword evidence="2" id="KW-0325">Glycoprotein</keyword>
<dbReference type="PROSITE" id="PS00624">
    <property type="entry name" value="GMC_OXRED_2"/>
    <property type="match status" value="1"/>
</dbReference>
<dbReference type="Proteomes" id="UP000503462">
    <property type="component" value="Chromosome 4"/>
</dbReference>
<gene>
    <name evidence="7" type="ORF">AMS68_006139</name>
</gene>
<dbReference type="Pfam" id="PF05199">
    <property type="entry name" value="GMC_oxred_C"/>
    <property type="match status" value="1"/>
</dbReference>
<dbReference type="GO" id="GO:0044550">
    <property type="term" value="P:secondary metabolite biosynthetic process"/>
    <property type="evidence" value="ECO:0007669"/>
    <property type="project" value="TreeGrafter"/>
</dbReference>
<feature type="binding site" evidence="4">
    <location>
        <begin position="588"/>
        <end position="589"/>
    </location>
    <ligand>
        <name>FAD</name>
        <dbReference type="ChEBI" id="CHEBI:57692"/>
    </ligand>
</feature>
<keyword evidence="5" id="KW-0732">Signal</keyword>
<dbReference type="InterPro" id="IPR007867">
    <property type="entry name" value="GMC_OxRtase_C"/>
</dbReference>
<dbReference type="AlphaFoldDB" id="A0A6H0Y0R5"/>
<evidence type="ECO:0000256" key="4">
    <source>
        <dbReference type="PIRSR" id="PIRSR000137-2"/>
    </source>
</evidence>
<dbReference type="PANTHER" id="PTHR11552:SF138">
    <property type="entry name" value="DEHYDROGENASE PKFF-RELATED"/>
    <property type="match status" value="1"/>
</dbReference>
<accession>A0A6H0Y0R5</accession>
<feature type="active site" description="Proton acceptor" evidence="3">
    <location>
        <position position="587"/>
    </location>
</feature>
<keyword evidence="8" id="KW-1185">Reference proteome</keyword>
<dbReference type="GO" id="GO:0016614">
    <property type="term" value="F:oxidoreductase activity, acting on CH-OH group of donors"/>
    <property type="evidence" value="ECO:0007669"/>
    <property type="project" value="InterPro"/>
</dbReference>
<comment type="cofactor">
    <cofactor evidence="4">
        <name>FAD</name>
        <dbReference type="ChEBI" id="CHEBI:57692"/>
    </cofactor>
</comment>
<proteinExistence type="inferred from homology"/>
<dbReference type="PANTHER" id="PTHR11552">
    <property type="entry name" value="GLUCOSE-METHANOL-CHOLINE GMC OXIDOREDUCTASE"/>
    <property type="match status" value="1"/>
</dbReference>
<evidence type="ECO:0000313" key="8">
    <source>
        <dbReference type="Proteomes" id="UP000503462"/>
    </source>
</evidence>
<feature type="binding site" evidence="4">
    <location>
        <begin position="542"/>
        <end position="543"/>
    </location>
    <ligand>
        <name>FAD</name>
        <dbReference type="ChEBI" id="CHEBI:57692"/>
    </ligand>
</feature>
<feature type="active site" description="Proton donor" evidence="3">
    <location>
        <position position="543"/>
    </location>
</feature>
<sequence>MTFQKLVTLLLAVGTAQSLPEHPQKRASSYDYVIVGGGTAGLTLANRLSANSQLSVAVIEAGTQYEVSNPVLDSTPAGDVVGCGAQESPNPFVDWGFITEPMPGTNGRTIRYARGKCLGGSSARNFMIYQRGTKESYQRWADAVGDSSYTFDNLLPYFKASPTFTAPGPSRAGNASAGYQAAAFDNSRGGPLQVSYANYASPFSSYIEGSLNEIGVPQTTDFNSGSLLGAQYCASTIRPQNENRESSETSFLEAAKSRTNLAVFSNTLAKQILFDSNKKATGVSVTTGGLPYVVSANKEVIIAAGAFQSPQLLMVSGIGPASQLAANGISSVKTLAGVGQNMIDHVFAGPTYRVNVETLTKSANDPGYLAAQYLGPYQQGQGVLTNPVCDFLGWEKVPQALRQTLPQSILDDLATFPDDWPEIEYISAPGYVGDFANLFASQPKDGYQYATILGTLVAPLSRGNVTIKSKDTNDLPIIQPNWLDHPSDQAVMVAAYKRVRQAFASNFMAATLVDRTEYFPGPQVQTDEQILQVIKNTVMTVWHASGTCKMGQASDPTAVVDSNFRVFGVSGLRVVDASVFPLLPPGHPQSTIYMLGEKASADILAGR</sequence>
<dbReference type="InterPro" id="IPR036188">
    <property type="entry name" value="FAD/NAD-bd_sf"/>
</dbReference>
<protein>
    <recommendedName>
        <fullName evidence="6">Glucose-methanol-choline oxidoreductase N-terminal domain-containing protein</fullName>
    </recommendedName>
</protein>
<evidence type="ECO:0000256" key="5">
    <source>
        <dbReference type="SAM" id="SignalP"/>
    </source>
</evidence>
<keyword evidence="4" id="KW-0274">FAD</keyword>
<dbReference type="SUPFAM" id="SSF51905">
    <property type="entry name" value="FAD/NAD(P)-binding domain"/>
    <property type="match status" value="1"/>
</dbReference>
<reference evidence="7 8" key="1">
    <citation type="journal article" date="2016" name="Sci. Rep.">
        <title>Peltaster fructicola genome reveals evolution from an invasive phytopathogen to an ectophytic parasite.</title>
        <authorList>
            <person name="Xu C."/>
            <person name="Chen H."/>
            <person name="Gleason M.L."/>
            <person name="Xu J.R."/>
            <person name="Liu H."/>
            <person name="Zhang R."/>
            <person name="Sun G."/>
        </authorList>
    </citation>
    <scope>NUCLEOTIDE SEQUENCE [LARGE SCALE GENOMIC DNA]</scope>
    <source>
        <strain evidence="7 8">LNHT1506</strain>
    </source>
</reference>
<evidence type="ECO:0000259" key="6">
    <source>
        <dbReference type="PROSITE" id="PS00624"/>
    </source>
</evidence>
<name>A0A6H0Y0R5_9PEZI</name>
<organism evidence="7 8">
    <name type="scientific">Peltaster fructicola</name>
    <dbReference type="NCBI Taxonomy" id="286661"/>
    <lineage>
        <taxon>Eukaryota</taxon>
        <taxon>Fungi</taxon>
        <taxon>Dikarya</taxon>
        <taxon>Ascomycota</taxon>
        <taxon>Pezizomycotina</taxon>
        <taxon>Dothideomycetes</taxon>
        <taxon>Dothideomycetes incertae sedis</taxon>
        <taxon>Peltaster</taxon>
    </lineage>
</organism>
<keyword evidence="4" id="KW-0285">Flavoprotein</keyword>
<comment type="similarity">
    <text evidence="1">Belongs to the GMC oxidoreductase family.</text>
</comment>
<dbReference type="EMBL" id="CP051142">
    <property type="protein sequence ID" value="QIX00622.1"/>
    <property type="molecule type" value="Genomic_DNA"/>
</dbReference>
<feature type="signal peptide" evidence="5">
    <location>
        <begin position="1"/>
        <end position="18"/>
    </location>
</feature>
<dbReference type="Pfam" id="PF00732">
    <property type="entry name" value="GMC_oxred_N"/>
    <property type="match status" value="1"/>
</dbReference>
<dbReference type="Gene3D" id="3.30.560.10">
    <property type="entry name" value="Glucose Oxidase, domain 3"/>
    <property type="match status" value="1"/>
</dbReference>
<evidence type="ECO:0000256" key="1">
    <source>
        <dbReference type="ARBA" id="ARBA00010790"/>
    </source>
</evidence>
<dbReference type="OrthoDB" id="269227at2759"/>
<dbReference type="GO" id="GO:0050660">
    <property type="term" value="F:flavin adenine dinucleotide binding"/>
    <property type="evidence" value="ECO:0007669"/>
    <property type="project" value="InterPro"/>
</dbReference>
<feature type="chain" id="PRO_5026225872" description="Glucose-methanol-choline oxidoreductase N-terminal domain-containing protein" evidence="5">
    <location>
        <begin position="19"/>
        <end position="607"/>
    </location>
</feature>
<evidence type="ECO:0000313" key="7">
    <source>
        <dbReference type="EMBL" id="QIX00622.1"/>
    </source>
</evidence>
<dbReference type="InterPro" id="IPR012132">
    <property type="entry name" value="GMC_OxRdtase"/>
</dbReference>
<dbReference type="PIRSF" id="PIRSF000137">
    <property type="entry name" value="Alcohol_oxidase"/>
    <property type="match status" value="1"/>
</dbReference>
<evidence type="ECO:0000256" key="3">
    <source>
        <dbReference type="PIRSR" id="PIRSR000137-1"/>
    </source>
</evidence>
<dbReference type="SUPFAM" id="SSF54373">
    <property type="entry name" value="FAD-linked reductases, C-terminal domain"/>
    <property type="match status" value="1"/>
</dbReference>
<dbReference type="Gene3D" id="3.50.50.60">
    <property type="entry name" value="FAD/NAD(P)-binding domain"/>
    <property type="match status" value="1"/>
</dbReference>